<protein>
    <submittedName>
        <fullName evidence="2">Helicase ATP-binding domain-containing protein</fullName>
    </submittedName>
</protein>
<dbReference type="WBParaSite" id="JU765_v2.g2402.t1">
    <property type="protein sequence ID" value="JU765_v2.g2402.t1"/>
    <property type="gene ID" value="JU765_v2.g2402"/>
</dbReference>
<proteinExistence type="predicted"/>
<evidence type="ECO:0000313" key="1">
    <source>
        <dbReference type="Proteomes" id="UP000887576"/>
    </source>
</evidence>
<sequence length="99" mass="11708">MRIELDKLEVLFPFEHIYPEQYYYMVEVKKTLDASGHGLIEMPCGTGKTACLLSVIVAYMVRYPNRFQKLVYCSRTIPEIEKCVEELKHLFNYYEKMNG</sequence>
<reference evidence="2" key="1">
    <citation type="submission" date="2022-11" db="UniProtKB">
        <authorList>
            <consortium name="WormBaseParasite"/>
        </authorList>
    </citation>
    <scope>IDENTIFICATION</scope>
</reference>
<organism evidence="1 2">
    <name type="scientific">Panagrolaimus sp. JU765</name>
    <dbReference type="NCBI Taxonomy" id="591449"/>
    <lineage>
        <taxon>Eukaryota</taxon>
        <taxon>Metazoa</taxon>
        <taxon>Ecdysozoa</taxon>
        <taxon>Nematoda</taxon>
        <taxon>Chromadorea</taxon>
        <taxon>Rhabditida</taxon>
        <taxon>Tylenchina</taxon>
        <taxon>Panagrolaimomorpha</taxon>
        <taxon>Panagrolaimoidea</taxon>
        <taxon>Panagrolaimidae</taxon>
        <taxon>Panagrolaimus</taxon>
    </lineage>
</organism>
<evidence type="ECO:0000313" key="2">
    <source>
        <dbReference type="WBParaSite" id="JU765_v2.g2402.t1"/>
    </source>
</evidence>
<accession>A0AC34R137</accession>
<dbReference type="Proteomes" id="UP000887576">
    <property type="component" value="Unplaced"/>
</dbReference>
<name>A0AC34R137_9BILA</name>